<protein>
    <submittedName>
        <fullName evidence="2">Uncharacterized protein</fullName>
    </submittedName>
</protein>
<dbReference type="Proteomes" id="UP000290288">
    <property type="component" value="Unassembled WGS sequence"/>
</dbReference>
<keyword evidence="3" id="KW-1185">Reference proteome</keyword>
<comment type="caution">
    <text evidence="2">The sequence shown here is derived from an EMBL/GenBank/DDBJ whole genome shotgun (WGS) entry which is preliminary data.</text>
</comment>
<feature type="region of interest" description="Disordered" evidence="1">
    <location>
        <begin position="277"/>
        <end position="325"/>
    </location>
</feature>
<organism evidence="2 3">
    <name type="scientific">Candolleomyces aberdarensis</name>
    <dbReference type="NCBI Taxonomy" id="2316362"/>
    <lineage>
        <taxon>Eukaryota</taxon>
        <taxon>Fungi</taxon>
        <taxon>Dikarya</taxon>
        <taxon>Basidiomycota</taxon>
        <taxon>Agaricomycotina</taxon>
        <taxon>Agaricomycetes</taxon>
        <taxon>Agaricomycetidae</taxon>
        <taxon>Agaricales</taxon>
        <taxon>Agaricineae</taxon>
        <taxon>Psathyrellaceae</taxon>
        <taxon>Candolleomyces</taxon>
    </lineage>
</organism>
<evidence type="ECO:0000313" key="3">
    <source>
        <dbReference type="Proteomes" id="UP000290288"/>
    </source>
</evidence>
<reference evidence="2 3" key="1">
    <citation type="submission" date="2019-01" db="EMBL/GenBank/DDBJ databases">
        <title>Draft genome sequence of Psathyrella aberdarensis IHI B618.</title>
        <authorList>
            <person name="Buettner E."/>
            <person name="Kellner H."/>
        </authorList>
    </citation>
    <scope>NUCLEOTIDE SEQUENCE [LARGE SCALE GENOMIC DNA]</scope>
    <source>
        <strain evidence="2 3">IHI B618</strain>
    </source>
</reference>
<dbReference type="STRING" id="2316362.A0A4Q2D481"/>
<gene>
    <name evidence="2" type="ORF">EST38_g12302</name>
</gene>
<dbReference type="EMBL" id="SDEE01000884">
    <property type="protein sequence ID" value="RXW13552.1"/>
    <property type="molecule type" value="Genomic_DNA"/>
</dbReference>
<evidence type="ECO:0000256" key="1">
    <source>
        <dbReference type="SAM" id="MobiDB-lite"/>
    </source>
</evidence>
<sequence length="325" mass="36336">MRQVQLFVTIKGPKAYVTVAYAPPPPPTKTYSLEHVNDIKNTIHKFTKNNQHMVLSPSELTSRTNNTTPQPFLLSGLPEEETKALQDFKILSTPSLTLIIFPVCMDPGDYLMTVTGLLLEPTKPNEDFVKSVVTKALEHAPSIIDWFNRNQANLHPKLSLYPPILIPKTITSSTQISALTVNKNGGPQVVWRVYIFPPTLDPKLSTEFTTLAKETKYASIHGYRNTKRTDFQCGLCRGRDHPTATCPIKSVQGFFNNDPNPTHPNNTVENTSTIEMTQPDDDDALFDIPENKNQSQGHQTLRTMQTTRGREGNGKGRHSGRGFPK</sequence>
<proteinExistence type="predicted"/>
<dbReference type="AlphaFoldDB" id="A0A4Q2D481"/>
<feature type="compositionally biased region" description="Polar residues" evidence="1">
    <location>
        <begin position="291"/>
        <end position="307"/>
    </location>
</feature>
<accession>A0A4Q2D481</accession>
<feature type="compositionally biased region" description="Basic residues" evidence="1">
    <location>
        <begin position="315"/>
        <end position="325"/>
    </location>
</feature>
<name>A0A4Q2D481_9AGAR</name>
<evidence type="ECO:0000313" key="2">
    <source>
        <dbReference type="EMBL" id="RXW13552.1"/>
    </source>
</evidence>
<dbReference type="OrthoDB" id="3030806at2759"/>